<dbReference type="SUPFAM" id="SSF52172">
    <property type="entry name" value="CheY-like"/>
    <property type="match status" value="1"/>
</dbReference>
<accession>A0ABP7AYH5</accession>
<feature type="DNA-binding region" description="OmpR/PhoB-type" evidence="2">
    <location>
        <begin position="133"/>
        <end position="232"/>
    </location>
</feature>
<name>A0ABP7AYH5_9MICO</name>
<organism evidence="4 5">
    <name type="scientific">Microbacterium awajiense</name>
    <dbReference type="NCBI Taxonomy" id="415214"/>
    <lineage>
        <taxon>Bacteria</taxon>
        <taxon>Bacillati</taxon>
        <taxon>Actinomycetota</taxon>
        <taxon>Actinomycetes</taxon>
        <taxon>Micrococcales</taxon>
        <taxon>Microbacteriaceae</taxon>
        <taxon>Microbacterium</taxon>
    </lineage>
</organism>
<keyword evidence="1 2" id="KW-0238">DNA-binding</keyword>
<dbReference type="InterPro" id="IPR001867">
    <property type="entry name" value="OmpR/PhoB-type_DNA-bd"/>
</dbReference>
<dbReference type="RefSeq" id="WP_344739679.1">
    <property type="nucleotide sequence ID" value="NZ_BAAAYU010000005.1"/>
</dbReference>
<evidence type="ECO:0000256" key="2">
    <source>
        <dbReference type="PROSITE-ProRule" id="PRU01091"/>
    </source>
</evidence>
<proteinExistence type="predicted"/>
<dbReference type="Proteomes" id="UP001501697">
    <property type="component" value="Unassembled WGS sequence"/>
</dbReference>
<dbReference type="PROSITE" id="PS51755">
    <property type="entry name" value="OMPR_PHOB"/>
    <property type="match status" value="1"/>
</dbReference>
<evidence type="ECO:0000256" key="1">
    <source>
        <dbReference type="ARBA" id="ARBA00023125"/>
    </source>
</evidence>
<keyword evidence="5" id="KW-1185">Reference proteome</keyword>
<evidence type="ECO:0000313" key="5">
    <source>
        <dbReference type="Proteomes" id="UP001501697"/>
    </source>
</evidence>
<dbReference type="InterPro" id="IPR036388">
    <property type="entry name" value="WH-like_DNA-bd_sf"/>
</dbReference>
<dbReference type="Gene3D" id="1.10.10.10">
    <property type="entry name" value="Winged helix-like DNA-binding domain superfamily/Winged helix DNA-binding domain"/>
    <property type="match status" value="1"/>
</dbReference>
<dbReference type="InterPro" id="IPR016032">
    <property type="entry name" value="Sig_transdc_resp-reg_C-effctor"/>
</dbReference>
<reference evidence="5" key="1">
    <citation type="journal article" date="2019" name="Int. J. Syst. Evol. Microbiol.">
        <title>The Global Catalogue of Microorganisms (GCM) 10K type strain sequencing project: providing services to taxonomists for standard genome sequencing and annotation.</title>
        <authorList>
            <consortium name="The Broad Institute Genomics Platform"/>
            <consortium name="The Broad Institute Genome Sequencing Center for Infectious Disease"/>
            <person name="Wu L."/>
            <person name="Ma J."/>
        </authorList>
    </citation>
    <scope>NUCLEOTIDE SEQUENCE [LARGE SCALE GENOMIC DNA]</scope>
    <source>
        <strain evidence="5">JCM 16544</strain>
    </source>
</reference>
<evidence type="ECO:0000259" key="3">
    <source>
        <dbReference type="PROSITE" id="PS51755"/>
    </source>
</evidence>
<comment type="caution">
    <text evidence="4">The sequence shown here is derived from an EMBL/GenBank/DDBJ whole genome shotgun (WGS) entry which is preliminary data.</text>
</comment>
<gene>
    <name evidence="4" type="ORF">GCM10022200_28350</name>
</gene>
<dbReference type="Pfam" id="PF00486">
    <property type="entry name" value="Trans_reg_C"/>
    <property type="match status" value="1"/>
</dbReference>
<feature type="domain" description="OmpR/PhoB-type" evidence="3">
    <location>
        <begin position="133"/>
        <end position="232"/>
    </location>
</feature>
<dbReference type="SUPFAM" id="SSF46894">
    <property type="entry name" value="C-terminal effector domain of the bipartite response regulators"/>
    <property type="match status" value="1"/>
</dbReference>
<dbReference type="InterPro" id="IPR011006">
    <property type="entry name" value="CheY-like_superfamily"/>
</dbReference>
<sequence>MRPLAVDGTRRALLLGPDAAVRGRPAEYRHAGISIACHADPLHALVDAAHDPGTIVVLASDFSALPLADALDLLLAVCPDSVILGLSDAEAVDAVRVALAAGVRTTVMLPLTPDRLRAAIGRLPHAAAPHVGDEILSVGGLTVDTRSHRVTWRGEPVEVTLREFAVLEALVRSHPHLATLEELAAEYAGRTADPFAAIRVAVSRLRTRLLDPGSNGASPIETVRGVGYRLAC</sequence>
<dbReference type="CDD" id="cd00383">
    <property type="entry name" value="trans_reg_C"/>
    <property type="match status" value="1"/>
</dbReference>
<protein>
    <recommendedName>
        <fullName evidence="3">OmpR/PhoB-type domain-containing protein</fullName>
    </recommendedName>
</protein>
<dbReference type="SMART" id="SM00862">
    <property type="entry name" value="Trans_reg_C"/>
    <property type="match status" value="1"/>
</dbReference>
<evidence type="ECO:0000313" key="4">
    <source>
        <dbReference type="EMBL" id="GAA3642809.1"/>
    </source>
</evidence>
<dbReference type="EMBL" id="BAAAYU010000005">
    <property type="protein sequence ID" value="GAA3642809.1"/>
    <property type="molecule type" value="Genomic_DNA"/>
</dbReference>